<dbReference type="Proteomes" id="UP000184231">
    <property type="component" value="Unassembled WGS sequence"/>
</dbReference>
<dbReference type="Gene3D" id="3.40.630.30">
    <property type="match status" value="1"/>
</dbReference>
<dbReference type="PANTHER" id="PTHR43072">
    <property type="entry name" value="N-ACETYLTRANSFERASE"/>
    <property type="match status" value="1"/>
</dbReference>
<evidence type="ECO:0000259" key="3">
    <source>
        <dbReference type="PROSITE" id="PS51186"/>
    </source>
</evidence>
<dbReference type="SUPFAM" id="SSF55729">
    <property type="entry name" value="Acyl-CoA N-acyltransferases (Nat)"/>
    <property type="match status" value="1"/>
</dbReference>
<dbReference type="OrthoDB" id="5292888at2"/>
<dbReference type="PROSITE" id="PS51186">
    <property type="entry name" value="GNAT"/>
    <property type="match status" value="1"/>
</dbReference>
<dbReference type="CDD" id="cd04301">
    <property type="entry name" value="NAT_SF"/>
    <property type="match status" value="1"/>
</dbReference>
<keyword evidence="5" id="KW-1185">Reference proteome</keyword>
<dbReference type="EMBL" id="FQYX01000031">
    <property type="protein sequence ID" value="SHJ69540.1"/>
    <property type="molecule type" value="Genomic_DNA"/>
</dbReference>
<protein>
    <submittedName>
        <fullName evidence="4">Ribosomal-protein-alanine N-acetyltransferase</fullName>
    </submittedName>
</protein>
<reference evidence="4 5" key="1">
    <citation type="submission" date="2016-11" db="EMBL/GenBank/DDBJ databases">
        <authorList>
            <person name="Jaros S."/>
            <person name="Januszkiewicz K."/>
            <person name="Wedrychowicz H."/>
        </authorList>
    </citation>
    <scope>NUCLEOTIDE SEQUENCE [LARGE SCALE GENOMIC DNA]</scope>
    <source>
        <strain evidence="4 5">CGMCC 1.8863</strain>
    </source>
</reference>
<dbReference type="PIRSF" id="PIRSF037663">
    <property type="entry name" value="Acetyltransf_GNAT_prd"/>
    <property type="match status" value="1"/>
</dbReference>
<dbReference type="AlphaFoldDB" id="A0A1M6LEA4"/>
<dbReference type="InterPro" id="IPR016181">
    <property type="entry name" value="Acyl_CoA_acyltransferase"/>
</dbReference>
<keyword evidence="2" id="KW-0012">Acyltransferase</keyword>
<dbReference type="Pfam" id="PF00583">
    <property type="entry name" value="Acetyltransf_1"/>
    <property type="match status" value="1"/>
</dbReference>
<dbReference type="InterPro" id="IPR017255">
    <property type="entry name" value="AcTrfase_GNAT_prd"/>
</dbReference>
<dbReference type="PANTHER" id="PTHR43072:SF51">
    <property type="entry name" value="ABC SUPERFAMILY TRANSPORT PROTEIN"/>
    <property type="match status" value="1"/>
</dbReference>
<evidence type="ECO:0000313" key="5">
    <source>
        <dbReference type="Proteomes" id="UP000184231"/>
    </source>
</evidence>
<evidence type="ECO:0000256" key="2">
    <source>
        <dbReference type="ARBA" id="ARBA00023315"/>
    </source>
</evidence>
<proteinExistence type="predicted"/>
<name>A0A1M6LEA4_9FLAO</name>
<evidence type="ECO:0000313" key="4">
    <source>
        <dbReference type="EMBL" id="SHJ69540.1"/>
    </source>
</evidence>
<gene>
    <name evidence="4" type="ORF">SAMN04487911_1318</name>
</gene>
<feature type="domain" description="N-acetyltransferase" evidence="3">
    <location>
        <begin position="2"/>
        <end position="148"/>
    </location>
</feature>
<keyword evidence="1 4" id="KW-0808">Transferase</keyword>
<sequence>MITITKATIQDLKVVHEIETMCFKDGSYPLFVLRQLFDISEDYFLIAKEGDEVLGYVLGNLSANTNQAWILSVGVRPAARGKQIGKKLTEELIGLLENNHCKEICLTVHPKNASALHIYKKLGFVVFSASDNYYLDNDERLLMKKKTEVSAQ</sequence>
<evidence type="ECO:0000256" key="1">
    <source>
        <dbReference type="ARBA" id="ARBA00022679"/>
    </source>
</evidence>
<dbReference type="InterPro" id="IPR000182">
    <property type="entry name" value="GNAT_dom"/>
</dbReference>
<dbReference type="RefSeq" id="WP_084668521.1">
    <property type="nucleotide sequence ID" value="NZ_FQYX01000031.1"/>
</dbReference>
<dbReference type="GO" id="GO:0016747">
    <property type="term" value="F:acyltransferase activity, transferring groups other than amino-acyl groups"/>
    <property type="evidence" value="ECO:0007669"/>
    <property type="project" value="InterPro"/>
</dbReference>
<organism evidence="4 5">
    <name type="scientific">Arenibacter nanhaiticus</name>
    <dbReference type="NCBI Taxonomy" id="558155"/>
    <lineage>
        <taxon>Bacteria</taxon>
        <taxon>Pseudomonadati</taxon>
        <taxon>Bacteroidota</taxon>
        <taxon>Flavobacteriia</taxon>
        <taxon>Flavobacteriales</taxon>
        <taxon>Flavobacteriaceae</taxon>
        <taxon>Arenibacter</taxon>
    </lineage>
</organism>
<accession>A0A1M6LEA4</accession>